<dbReference type="AlphaFoldDB" id="A0AAV6Q650"/>
<sequence>MAGSGVAVRLHEFKESRDLEEPNRSTARTSRPGRDAHGLYPGQLGRVHTIPLKDCGFIRRSGRCHESLNQHQENDRPSLDIQTLREEVLRHSAALAHQRPLQTTYQEDFCPHTSVESAFLQSGQTEKLDRSSRLLVANGNIMNQESLSSDNPEDRRPLADCSQADVQHLLVIKEEVPIEMISSPHQEDSENPHIKEEQEDLWTSPEEEQLQGQEEAEQKFSLIVVHVKSEDDPESPHINKEQEDLWTTQEEEQHLKEDPLNIIHVKTEDDDEEPQSSQPLHSQTEESREAEPPATSSALTIKTEANGDDQLHSDKDDNETSDSSETEDNVTEGEKKGYDGVLYLQTVTELSSYM</sequence>
<dbReference type="EMBL" id="JAGKHQ010000018">
    <property type="protein sequence ID" value="KAG7485537.1"/>
    <property type="molecule type" value="Genomic_DNA"/>
</dbReference>
<feature type="region of interest" description="Disordered" evidence="1">
    <location>
        <begin position="182"/>
        <end position="216"/>
    </location>
</feature>
<dbReference type="Proteomes" id="UP000693946">
    <property type="component" value="Linkage Group LG6"/>
</dbReference>
<evidence type="ECO:0000256" key="1">
    <source>
        <dbReference type="SAM" id="MobiDB-lite"/>
    </source>
</evidence>
<feature type="compositionally biased region" description="Basic and acidic residues" evidence="1">
    <location>
        <begin position="185"/>
        <end position="196"/>
    </location>
</feature>
<name>A0AAV6Q650_SOLSE</name>
<feature type="compositionally biased region" description="Basic and acidic residues" evidence="1">
    <location>
        <begin position="9"/>
        <end position="23"/>
    </location>
</feature>
<evidence type="ECO:0000313" key="3">
    <source>
        <dbReference type="Proteomes" id="UP000693946"/>
    </source>
</evidence>
<dbReference type="Pfam" id="PF17670">
    <property type="entry name" value="DUF5530"/>
    <property type="match status" value="1"/>
</dbReference>
<evidence type="ECO:0000313" key="2">
    <source>
        <dbReference type="EMBL" id="KAG7485537.1"/>
    </source>
</evidence>
<reference evidence="2 3" key="1">
    <citation type="journal article" date="2021" name="Sci. Rep.">
        <title>Chromosome anchoring in Senegalese sole (Solea senegalensis) reveals sex-associated markers and genome rearrangements in flatfish.</title>
        <authorList>
            <person name="Guerrero-Cozar I."/>
            <person name="Gomez-Garrido J."/>
            <person name="Berbel C."/>
            <person name="Martinez-Blanch J.F."/>
            <person name="Alioto T."/>
            <person name="Claros M.G."/>
            <person name="Gagnaire P.A."/>
            <person name="Manchado M."/>
        </authorList>
    </citation>
    <scope>NUCLEOTIDE SEQUENCE [LARGE SCALE GENOMIC DNA]</scope>
    <source>
        <strain evidence="2">Sse05_10M</strain>
    </source>
</reference>
<proteinExistence type="predicted"/>
<organism evidence="2 3">
    <name type="scientific">Solea senegalensis</name>
    <name type="common">Senegalese sole</name>
    <dbReference type="NCBI Taxonomy" id="28829"/>
    <lineage>
        <taxon>Eukaryota</taxon>
        <taxon>Metazoa</taxon>
        <taxon>Chordata</taxon>
        <taxon>Craniata</taxon>
        <taxon>Vertebrata</taxon>
        <taxon>Euteleostomi</taxon>
        <taxon>Actinopterygii</taxon>
        <taxon>Neopterygii</taxon>
        <taxon>Teleostei</taxon>
        <taxon>Neoteleostei</taxon>
        <taxon>Acanthomorphata</taxon>
        <taxon>Carangaria</taxon>
        <taxon>Pleuronectiformes</taxon>
        <taxon>Pleuronectoidei</taxon>
        <taxon>Soleidae</taxon>
        <taxon>Solea</taxon>
    </lineage>
</organism>
<dbReference type="InterPro" id="IPR037668">
    <property type="entry name" value="SPMIP3"/>
</dbReference>
<feature type="compositionally biased region" description="Acidic residues" evidence="1">
    <location>
        <begin position="197"/>
        <end position="209"/>
    </location>
</feature>
<feature type="region of interest" description="Disordered" evidence="1">
    <location>
        <begin position="245"/>
        <end position="341"/>
    </location>
</feature>
<protein>
    <submittedName>
        <fullName evidence="2">Uncharacterized protein</fullName>
    </submittedName>
</protein>
<gene>
    <name evidence="2" type="ORF">JOB18_012524</name>
</gene>
<feature type="compositionally biased region" description="Acidic residues" evidence="1">
    <location>
        <begin position="316"/>
        <end position="331"/>
    </location>
</feature>
<comment type="caution">
    <text evidence="2">The sequence shown here is derived from an EMBL/GenBank/DDBJ whole genome shotgun (WGS) entry which is preliminary data.</text>
</comment>
<accession>A0AAV6Q650</accession>
<feature type="region of interest" description="Disordered" evidence="1">
    <location>
        <begin position="1"/>
        <end position="42"/>
    </location>
</feature>
<keyword evidence="3" id="KW-1185">Reference proteome</keyword>